<comment type="caution">
    <text evidence="2">The sequence shown here is derived from an EMBL/GenBank/DDBJ whole genome shotgun (WGS) entry which is preliminary data.</text>
</comment>
<feature type="domain" description="GAG-pre-integrase" evidence="1">
    <location>
        <begin position="69"/>
        <end position="118"/>
    </location>
</feature>
<proteinExistence type="predicted"/>
<dbReference type="EMBL" id="QGNW01000262">
    <property type="protein sequence ID" value="RVW80686.1"/>
    <property type="molecule type" value="Genomic_DNA"/>
</dbReference>
<sequence>MIVEINTNTNVKTTDFKEEDKVATTQLHINQGQQTSPMWSATDVIDGVCRIQDENLGLIAQVNMTTNRMFPLYLENTTQNCFSAKLMDEEWLWHFRYGHLNFGGLKTLQQKNMVTGLPPI</sequence>
<dbReference type="Proteomes" id="UP000288805">
    <property type="component" value="Unassembled WGS sequence"/>
</dbReference>
<accession>A0A438H807</accession>
<evidence type="ECO:0000313" key="2">
    <source>
        <dbReference type="EMBL" id="RVW80686.1"/>
    </source>
</evidence>
<name>A0A438H807_VITVI</name>
<reference evidence="2 3" key="1">
    <citation type="journal article" date="2018" name="PLoS Genet.">
        <title>Population sequencing reveals clonal diversity and ancestral inbreeding in the grapevine cultivar Chardonnay.</title>
        <authorList>
            <person name="Roach M.J."/>
            <person name="Johnson D.L."/>
            <person name="Bohlmann J."/>
            <person name="van Vuuren H.J."/>
            <person name="Jones S.J."/>
            <person name="Pretorius I.S."/>
            <person name="Schmidt S.A."/>
            <person name="Borneman A.R."/>
        </authorList>
    </citation>
    <scope>NUCLEOTIDE SEQUENCE [LARGE SCALE GENOMIC DNA]</scope>
    <source>
        <strain evidence="3">cv. Chardonnay</strain>
        <tissue evidence="2">Leaf</tissue>
    </source>
</reference>
<dbReference type="Pfam" id="PF13976">
    <property type="entry name" value="gag_pre-integrs"/>
    <property type="match status" value="1"/>
</dbReference>
<evidence type="ECO:0000259" key="1">
    <source>
        <dbReference type="Pfam" id="PF13976"/>
    </source>
</evidence>
<dbReference type="InterPro" id="IPR025724">
    <property type="entry name" value="GAG-pre-integrase_dom"/>
</dbReference>
<gene>
    <name evidence="2" type="ORF">CK203_053954</name>
</gene>
<dbReference type="AlphaFoldDB" id="A0A438H807"/>
<evidence type="ECO:0000313" key="3">
    <source>
        <dbReference type="Proteomes" id="UP000288805"/>
    </source>
</evidence>
<organism evidence="2 3">
    <name type="scientific">Vitis vinifera</name>
    <name type="common">Grape</name>
    <dbReference type="NCBI Taxonomy" id="29760"/>
    <lineage>
        <taxon>Eukaryota</taxon>
        <taxon>Viridiplantae</taxon>
        <taxon>Streptophyta</taxon>
        <taxon>Embryophyta</taxon>
        <taxon>Tracheophyta</taxon>
        <taxon>Spermatophyta</taxon>
        <taxon>Magnoliopsida</taxon>
        <taxon>eudicotyledons</taxon>
        <taxon>Gunneridae</taxon>
        <taxon>Pentapetalae</taxon>
        <taxon>rosids</taxon>
        <taxon>Vitales</taxon>
        <taxon>Vitaceae</taxon>
        <taxon>Viteae</taxon>
        <taxon>Vitis</taxon>
    </lineage>
</organism>
<protein>
    <recommendedName>
        <fullName evidence="1">GAG-pre-integrase domain-containing protein</fullName>
    </recommendedName>
</protein>